<dbReference type="RefSeq" id="WP_208236190.1">
    <property type="nucleotide sequence ID" value="NZ_BAAAQU010000001.1"/>
</dbReference>
<dbReference type="AlphaFoldDB" id="A0A939TQ79"/>
<organism evidence="3 4">
    <name type="scientific">Leucobacter tardus</name>
    <dbReference type="NCBI Taxonomy" id="501483"/>
    <lineage>
        <taxon>Bacteria</taxon>
        <taxon>Bacillati</taxon>
        <taxon>Actinomycetota</taxon>
        <taxon>Actinomycetes</taxon>
        <taxon>Micrococcales</taxon>
        <taxon>Microbacteriaceae</taxon>
        <taxon>Leucobacter</taxon>
    </lineage>
</organism>
<feature type="region of interest" description="Disordered" evidence="1">
    <location>
        <begin position="55"/>
        <end position="77"/>
    </location>
</feature>
<comment type="caution">
    <text evidence="3">The sequence shown here is derived from an EMBL/GenBank/DDBJ whole genome shotgun (WGS) entry which is preliminary data.</text>
</comment>
<protein>
    <submittedName>
        <fullName evidence="3">Uncharacterized protein</fullName>
    </submittedName>
</protein>
<gene>
    <name evidence="3" type="ORF">J4H85_01425</name>
</gene>
<evidence type="ECO:0000313" key="3">
    <source>
        <dbReference type="EMBL" id="MBO2988662.1"/>
    </source>
</evidence>
<reference evidence="3" key="1">
    <citation type="submission" date="2021-03" db="EMBL/GenBank/DDBJ databases">
        <title>Leucobacter chromiisoli sp. nov., isolated from chromium-containing soil of chemical plant.</title>
        <authorList>
            <person name="Xu Z."/>
        </authorList>
    </citation>
    <scope>NUCLEOTIDE SEQUENCE</scope>
    <source>
        <strain evidence="3">K 70/01</strain>
    </source>
</reference>
<evidence type="ECO:0000256" key="1">
    <source>
        <dbReference type="SAM" id="MobiDB-lite"/>
    </source>
</evidence>
<keyword evidence="2" id="KW-0812">Transmembrane</keyword>
<evidence type="ECO:0000313" key="4">
    <source>
        <dbReference type="Proteomes" id="UP000668403"/>
    </source>
</evidence>
<keyword evidence="2" id="KW-1133">Transmembrane helix</keyword>
<keyword evidence="2" id="KW-0472">Membrane</keyword>
<proteinExistence type="predicted"/>
<feature type="transmembrane region" description="Helical" evidence="2">
    <location>
        <begin position="33"/>
        <end position="51"/>
    </location>
</feature>
<keyword evidence="4" id="KW-1185">Reference proteome</keyword>
<evidence type="ECO:0000256" key="2">
    <source>
        <dbReference type="SAM" id="Phobius"/>
    </source>
</evidence>
<sequence length="77" mass="8645">MTPQRKQMLVVISSVLIAFVVNGALEMVTDMHLAVRWALAILASIIFTAAIESMRRARSRNRDRDWGSRDRNSGASE</sequence>
<feature type="compositionally biased region" description="Basic and acidic residues" evidence="1">
    <location>
        <begin position="60"/>
        <end position="77"/>
    </location>
</feature>
<accession>A0A939TQ79</accession>
<dbReference type="Proteomes" id="UP000668403">
    <property type="component" value="Unassembled WGS sequence"/>
</dbReference>
<dbReference type="EMBL" id="JAGFBF010000001">
    <property type="protein sequence ID" value="MBO2988662.1"/>
    <property type="molecule type" value="Genomic_DNA"/>
</dbReference>
<name>A0A939TQ79_9MICO</name>